<protein>
    <recommendedName>
        <fullName evidence="3">RNase H type-1 domain-containing protein</fullName>
    </recommendedName>
</protein>
<comment type="caution">
    <text evidence="1">The sequence shown here is derived from an EMBL/GenBank/DDBJ whole genome shotgun (WGS) entry which is preliminary data.</text>
</comment>
<evidence type="ECO:0000313" key="1">
    <source>
        <dbReference type="EMBL" id="PNY01187.1"/>
    </source>
</evidence>
<proteinExistence type="predicted"/>
<evidence type="ECO:0000313" key="2">
    <source>
        <dbReference type="Proteomes" id="UP000236291"/>
    </source>
</evidence>
<accession>A0A2K3NDR9</accession>
<evidence type="ECO:0008006" key="3">
    <source>
        <dbReference type="Google" id="ProtNLM"/>
    </source>
</evidence>
<reference evidence="1 2" key="2">
    <citation type="journal article" date="2017" name="Front. Plant Sci.">
        <title>Gene Classification and Mining of Molecular Markers Useful in Red Clover (Trifolium pratense) Breeding.</title>
        <authorList>
            <person name="Istvanek J."/>
            <person name="Dluhosova J."/>
            <person name="Dluhos P."/>
            <person name="Patkova L."/>
            <person name="Nedelnik J."/>
            <person name="Repkova J."/>
        </authorList>
    </citation>
    <scope>NUCLEOTIDE SEQUENCE [LARGE SCALE GENOMIC DNA]</scope>
    <source>
        <strain evidence="2">cv. Tatra</strain>
        <tissue evidence="1">Young leaves</tissue>
    </source>
</reference>
<name>A0A2K3NDR9_TRIPR</name>
<sequence length="137" mass="15492">MKKVLDCLENNEWNSGRQHFIFSADGQEHLPFVSTVLEWMLKGESLRKLLGGLKAAWEIKPAWEKGFMDVICYSDSALAIQLVNNTVNPWHHFAAIIHFMAKLGAASVGTWGDFLEPPEEVIPLLQADARRDGFLRI</sequence>
<dbReference type="Proteomes" id="UP000236291">
    <property type="component" value="Unassembled WGS sequence"/>
</dbReference>
<organism evidence="1 2">
    <name type="scientific">Trifolium pratense</name>
    <name type="common">Red clover</name>
    <dbReference type="NCBI Taxonomy" id="57577"/>
    <lineage>
        <taxon>Eukaryota</taxon>
        <taxon>Viridiplantae</taxon>
        <taxon>Streptophyta</taxon>
        <taxon>Embryophyta</taxon>
        <taxon>Tracheophyta</taxon>
        <taxon>Spermatophyta</taxon>
        <taxon>Magnoliopsida</taxon>
        <taxon>eudicotyledons</taxon>
        <taxon>Gunneridae</taxon>
        <taxon>Pentapetalae</taxon>
        <taxon>rosids</taxon>
        <taxon>fabids</taxon>
        <taxon>Fabales</taxon>
        <taxon>Fabaceae</taxon>
        <taxon>Papilionoideae</taxon>
        <taxon>50 kb inversion clade</taxon>
        <taxon>NPAAA clade</taxon>
        <taxon>Hologalegina</taxon>
        <taxon>IRL clade</taxon>
        <taxon>Trifolieae</taxon>
        <taxon>Trifolium</taxon>
    </lineage>
</organism>
<reference evidence="1 2" key="1">
    <citation type="journal article" date="2014" name="Am. J. Bot.">
        <title>Genome assembly and annotation for red clover (Trifolium pratense; Fabaceae).</title>
        <authorList>
            <person name="Istvanek J."/>
            <person name="Jaros M."/>
            <person name="Krenek A."/>
            <person name="Repkova J."/>
        </authorList>
    </citation>
    <scope>NUCLEOTIDE SEQUENCE [LARGE SCALE GENOMIC DNA]</scope>
    <source>
        <strain evidence="2">cv. Tatra</strain>
        <tissue evidence="1">Young leaves</tissue>
    </source>
</reference>
<gene>
    <name evidence="1" type="ORF">L195_g024476</name>
</gene>
<dbReference type="EMBL" id="ASHM01019794">
    <property type="protein sequence ID" value="PNY01187.1"/>
    <property type="molecule type" value="Genomic_DNA"/>
</dbReference>
<dbReference type="AlphaFoldDB" id="A0A2K3NDR9"/>